<dbReference type="Pfam" id="PF00550">
    <property type="entry name" value="PP-binding"/>
    <property type="match status" value="1"/>
</dbReference>
<evidence type="ECO:0000256" key="2">
    <source>
        <dbReference type="ARBA" id="ARBA00022553"/>
    </source>
</evidence>
<proteinExistence type="predicted"/>
<organism evidence="5 6">
    <name type="scientific">Xanthobacter tagetidis</name>
    <dbReference type="NCBI Taxonomy" id="60216"/>
    <lineage>
        <taxon>Bacteria</taxon>
        <taxon>Pseudomonadati</taxon>
        <taxon>Pseudomonadota</taxon>
        <taxon>Alphaproteobacteria</taxon>
        <taxon>Hyphomicrobiales</taxon>
        <taxon>Xanthobacteraceae</taxon>
        <taxon>Xanthobacter</taxon>
    </lineage>
</organism>
<dbReference type="GO" id="GO:0000036">
    <property type="term" value="F:acyl carrier activity"/>
    <property type="evidence" value="ECO:0007669"/>
    <property type="project" value="TreeGrafter"/>
</dbReference>
<dbReference type="InterPro" id="IPR003231">
    <property type="entry name" value="ACP"/>
</dbReference>
<reference evidence="5 6" key="1">
    <citation type="submission" date="2018-10" db="EMBL/GenBank/DDBJ databases">
        <title>Xanthobacter tagetidis genome sequencing and assembly.</title>
        <authorList>
            <person name="Maclea K.S."/>
            <person name="Goen A.E."/>
            <person name="Fatima S.A."/>
        </authorList>
    </citation>
    <scope>NUCLEOTIDE SEQUENCE [LARGE SCALE GENOMIC DNA]</scope>
    <source>
        <strain evidence="5 6">ATCC 700314</strain>
    </source>
</reference>
<gene>
    <name evidence="5" type="ORF">D9R14_06275</name>
</gene>
<dbReference type="GO" id="GO:0016020">
    <property type="term" value="C:membrane"/>
    <property type="evidence" value="ECO:0007669"/>
    <property type="project" value="GOC"/>
</dbReference>
<dbReference type="GO" id="GO:0009245">
    <property type="term" value="P:lipid A biosynthetic process"/>
    <property type="evidence" value="ECO:0007669"/>
    <property type="project" value="TreeGrafter"/>
</dbReference>
<evidence type="ECO:0000313" key="5">
    <source>
        <dbReference type="EMBL" id="RLP79961.1"/>
    </source>
</evidence>
<accession>A0A3L7AK42</accession>
<dbReference type="AlphaFoldDB" id="A0A3L7AK42"/>
<comment type="caution">
    <text evidence="5">The sequence shown here is derived from an EMBL/GenBank/DDBJ whole genome shotgun (WGS) entry which is preliminary data.</text>
</comment>
<feature type="region of interest" description="Disordered" evidence="3">
    <location>
        <begin position="1"/>
        <end position="23"/>
    </location>
</feature>
<keyword evidence="2" id="KW-0597">Phosphoprotein</keyword>
<feature type="compositionally biased region" description="Basic and acidic residues" evidence="3">
    <location>
        <begin position="1"/>
        <end position="10"/>
    </location>
</feature>
<evidence type="ECO:0000256" key="1">
    <source>
        <dbReference type="ARBA" id="ARBA00022450"/>
    </source>
</evidence>
<dbReference type="PROSITE" id="PS50075">
    <property type="entry name" value="CARRIER"/>
    <property type="match status" value="1"/>
</dbReference>
<sequence>MGHARRDARARSPGPRSPQVDIRSEPVHVSAALAGGPGRTGRRAWRGGVAVLDVEARKRQVLEIIAEEAAVDPSMVDADTTVSDLGIGSLDLVELIFKIEDRFQIEIPSEGPLESTDVPVFALVDHVIALVDAKAGRPSASSAG</sequence>
<keyword evidence="1" id="KW-0596">Phosphopantetheine</keyword>
<feature type="domain" description="Carrier" evidence="4">
    <location>
        <begin position="52"/>
        <end position="131"/>
    </location>
</feature>
<dbReference type="EMBL" id="RCTF01000004">
    <property type="protein sequence ID" value="RLP79961.1"/>
    <property type="molecule type" value="Genomic_DNA"/>
</dbReference>
<evidence type="ECO:0000259" key="4">
    <source>
        <dbReference type="PROSITE" id="PS50075"/>
    </source>
</evidence>
<name>A0A3L7AK42_9HYPH</name>
<dbReference type="InterPro" id="IPR009081">
    <property type="entry name" value="PP-bd_ACP"/>
</dbReference>
<dbReference type="OrthoDB" id="9806381at2"/>
<keyword evidence="6" id="KW-1185">Reference proteome</keyword>
<evidence type="ECO:0000313" key="6">
    <source>
        <dbReference type="Proteomes" id="UP000269692"/>
    </source>
</evidence>
<evidence type="ECO:0000256" key="3">
    <source>
        <dbReference type="SAM" id="MobiDB-lite"/>
    </source>
</evidence>
<dbReference type="InterPro" id="IPR036736">
    <property type="entry name" value="ACP-like_sf"/>
</dbReference>
<dbReference type="Gene3D" id="1.10.1200.10">
    <property type="entry name" value="ACP-like"/>
    <property type="match status" value="1"/>
</dbReference>
<dbReference type="PANTHER" id="PTHR20863:SF76">
    <property type="entry name" value="CARRIER DOMAIN-CONTAINING PROTEIN"/>
    <property type="match status" value="1"/>
</dbReference>
<dbReference type="SUPFAM" id="SSF47336">
    <property type="entry name" value="ACP-like"/>
    <property type="match status" value="1"/>
</dbReference>
<dbReference type="Proteomes" id="UP000269692">
    <property type="component" value="Unassembled WGS sequence"/>
</dbReference>
<dbReference type="GO" id="GO:0000035">
    <property type="term" value="F:acyl binding"/>
    <property type="evidence" value="ECO:0007669"/>
    <property type="project" value="TreeGrafter"/>
</dbReference>
<dbReference type="GO" id="GO:0005829">
    <property type="term" value="C:cytosol"/>
    <property type="evidence" value="ECO:0007669"/>
    <property type="project" value="TreeGrafter"/>
</dbReference>
<protein>
    <submittedName>
        <fullName evidence="5">Acyl carrier protein</fullName>
    </submittedName>
</protein>
<dbReference type="PANTHER" id="PTHR20863">
    <property type="entry name" value="ACYL CARRIER PROTEIN"/>
    <property type="match status" value="1"/>
</dbReference>